<organism evidence="1 2">
    <name type="scientific">Daucus carota subsp. sativus</name>
    <name type="common">Carrot</name>
    <dbReference type="NCBI Taxonomy" id="79200"/>
    <lineage>
        <taxon>Eukaryota</taxon>
        <taxon>Viridiplantae</taxon>
        <taxon>Streptophyta</taxon>
        <taxon>Embryophyta</taxon>
        <taxon>Tracheophyta</taxon>
        <taxon>Spermatophyta</taxon>
        <taxon>Magnoliopsida</taxon>
        <taxon>eudicotyledons</taxon>
        <taxon>Gunneridae</taxon>
        <taxon>Pentapetalae</taxon>
        <taxon>asterids</taxon>
        <taxon>campanulids</taxon>
        <taxon>Apiales</taxon>
        <taxon>Apiaceae</taxon>
        <taxon>Apioideae</taxon>
        <taxon>Scandiceae</taxon>
        <taxon>Daucinae</taxon>
        <taxon>Daucus</taxon>
        <taxon>Daucus sect. Daucus</taxon>
    </lineage>
</organism>
<evidence type="ECO:0000313" key="1">
    <source>
        <dbReference type="EMBL" id="WOG81853.1"/>
    </source>
</evidence>
<accession>A0A175YAU3</accession>
<protein>
    <submittedName>
        <fullName evidence="1">Uncharacterized protein</fullName>
    </submittedName>
</protein>
<dbReference type="EMBL" id="CP093343">
    <property type="protein sequence ID" value="WOG81853.1"/>
    <property type="molecule type" value="Genomic_DNA"/>
</dbReference>
<dbReference type="Proteomes" id="UP000077755">
    <property type="component" value="Chromosome 1"/>
</dbReference>
<gene>
    <name evidence="1" type="ORF">DCAR_0101007</name>
</gene>
<evidence type="ECO:0000313" key="2">
    <source>
        <dbReference type="Proteomes" id="UP000077755"/>
    </source>
</evidence>
<proteinExistence type="predicted"/>
<dbReference type="Gramene" id="KZM80547">
    <property type="protein sequence ID" value="KZM80547"/>
    <property type="gene ID" value="DCAR_032164"/>
</dbReference>
<name>A0A175YAU3_DAUCS</name>
<reference evidence="1" key="2">
    <citation type="submission" date="2022-03" db="EMBL/GenBank/DDBJ databases">
        <title>Draft title - Genomic analysis of global carrot germplasm unveils the trajectory of domestication and the origin of high carotenoid orange carrot.</title>
        <authorList>
            <person name="Iorizzo M."/>
            <person name="Ellison S."/>
            <person name="Senalik D."/>
            <person name="Macko-Podgorni A."/>
            <person name="Grzebelus D."/>
            <person name="Bostan H."/>
            <person name="Rolling W."/>
            <person name="Curaba J."/>
            <person name="Simon P."/>
        </authorList>
    </citation>
    <scope>NUCLEOTIDE SEQUENCE</scope>
    <source>
        <tissue evidence="1">Leaf</tissue>
    </source>
</reference>
<sequence>MKVGETQVDERELGETRRRRWKVTIGRRRSGARQPEWQSGAAAGCCCCSGGDSHGVEREREGGGCSGEGLPEEVCGGGSVAAREGCRESLTENDSDGSSFERNPRVPPLPLYSSSVSVDVNPVLSDPEEDPEEDPVAVGIETDAEGRQRIIHHQIRTTASVSATSRAPAGSVTQAVPYHVYAALGREYDFLHRQNVEIRRLMDILLQERRVPVEDGEARSRIGAIEHIARQGLAEFPSTSEWDVEARRVTRLIYWIMSELRAVRGSRN</sequence>
<reference evidence="1" key="1">
    <citation type="journal article" date="2016" name="Nat. Genet.">
        <title>A high-quality carrot genome assembly provides new insights into carotenoid accumulation and asterid genome evolution.</title>
        <authorList>
            <person name="Iorizzo M."/>
            <person name="Ellison S."/>
            <person name="Senalik D."/>
            <person name="Zeng P."/>
            <person name="Satapoomin P."/>
            <person name="Huang J."/>
            <person name="Bowman M."/>
            <person name="Iovene M."/>
            <person name="Sanseverino W."/>
            <person name="Cavagnaro P."/>
            <person name="Yildiz M."/>
            <person name="Macko-Podgorni A."/>
            <person name="Moranska E."/>
            <person name="Grzebelus E."/>
            <person name="Grzebelus D."/>
            <person name="Ashrafi H."/>
            <person name="Zheng Z."/>
            <person name="Cheng S."/>
            <person name="Spooner D."/>
            <person name="Van Deynze A."/>
            <person name="Simon P."/>
        </authorList>
    </citation>
    <scope>NUCLEOTIDE SEQUENCE</scope>
    <source>
        <tissue evidence="1">Leaf</tissue>
    </source>
</reference>
<dbReference type="AlphaFoldDB" id="A0A175YAU3"/>
<keyword evidence="2" id="KW-1185">Reference proteome</keyword>